<accession>A0A6A0H8X4</accession>
<dbReference type="AlphaFoldDB" id="A0A6A0H8X4"/>
<keyword evidence="3" id="KW-0393">Immunoglobulin domain</keyword>
<dbReference type="GO" id="GO:0007156">
    <property type="term" value="P:homophilic cell adhesion via plasma membrane adhesion molecules"/>
    <property type="evidence" value="ECO:0007669"/>
    <property type="project" value="TreeGrafter"/>
</dbReference>
<dbReference type="InterPro" id="IPR036179">
    <property type="entry name" value="Ig-like_dom_sf"/>
</dbReference>
<proteinExistence type="predicted"/>
<evidence type="ECO:0000313" key="6">
    <source>
        <dbReference type="EMBL" id="KAA0201671.1"/>
    </source>
</evidence>
<feature type="compositionally biased region" description="Gly residues" evidence="4">
    <location>
        <begin position="41"/>
        <end position="51"/>
    </location>
</feature>
<comment type="caution">
    <text evidence="6">The sequence shown here is derived from an EMBL/GenBank/DDBJ whole genome shotgun (WGS) entry which is preliminary data.</text>
</comment>
<reference evidence="6" key="3">
    <citation type="submission" date="2019-06" db="EMBL/GenBank/DDBJ databases">
        <authorList>
            <person name="Poynton C."/>
            <person name="Hasenbein S."/>
            <person name="Benoit J.B."/>
            <person name="Sepulveda M.S."/>
            <person name="Poelchau M.F."/>
            <person name="Murali S.C."/>
            <person name="Chen S."/>
            <person name="Glastad K.M."/>
            <person name="Werren J.H."/>
            <person name="Vineis J.H."/>
            <person name="Bowen J.L."/>
            <person name="Friedrich M."/>
            <person name="Jones J."/>
            <person name="Robertson H.M."/>
            <person name="Feyereisen R."/>
            <person name="Mechler-Hickson A."/>
            <person name="Mathers N."/>
            <person name="Lee C.E."/>
            <person name="Colbourne J.K."/>
            <person name="Biales A."/>
            <person name="Johnston J.S."/>
            <person name="Wellborn G.A."/>
            <person name="Rosendale A.J."/>
            <person name="Cridge A.G."/>
            <person name="Munoz-Torres M.C."/>
            <person name="Bain P.A."/>
            <person name="Manny A.R."/>
            <person name="Major K.M."/>
            <person name="Lambert F.N."/>
            <person name="Vulpe C.D."/>
            <person name="Tuck P."/>
            <person name="Blalock B.J."/>
            <person name="Lin Y.-Y."/>
            <person name="Smith M.E."/>
            <person name="Ochoa-Acuna H."/>
            <person name="Chen M.-J.M."/>
            <person name="Childers C.P."/>
            <person name="Qu J."/>
            <person name="Dugan S."/>
            <person name="Lee S.L."/>
            <person name="Chao H."/>
            <person name="Dinh H."/>
            <person name="Han Y."/>
            <person name="Doddapaneni H."/>
            <person name="Worley K.C."/>
            <person name="Muzny D.M."/>
            <person name="Gibbs R.A."/>
            <person name="Richards S."/>
        </authorList>
    </citation>
    <scope>NUCLEOTIDE SEQUENCE</scope>
    <source>
        <strain evidence="6">HAZT.00-mixed</strain>
        <tissue evidence="6">Whole organism</tissue>
    </source>
</reference>
<dbReference type="InterPro" id="IPR013783">
    <property type="entry name" value="Ig-like_fold"/>
</dbReference>
<reference evidence="6" key="1">
    <citation type="submission" date="2014-08" db="EMBL/GenBank/DDBJ databases">
        <authorList>
            <person name="Murali S."/>
            <person name="Richards S."/>
            <person name="Bandaranaike D."/>
            <person name="Bellair M."/>
            <person name="Blankenburg K."/>
            <person name="Chao H."/>
            <person name="Dinh H."/>
            <person name="Doddapaneni H."/>
            <person name="Dugan-Rocha S."/>
            <person name="Elkadiri S."/>
            <person name="Gnanaolivu R."/>
            <person name="Hughes D."/>
            <person name="Lee S."/>
            <person name="Li M."/>
            <person name="Ming W."/>
            <person name="Munidasa M."/>
            <person name="Muniz J."/>
            <person name="Nguyen L."/>
            <person name="Osuji N."/>
            <person name="Pu L.-L."/>
            <person name="Puazo M."/>
            <person name="Skinner E."/>
            <person name="Qu C."/>
            <person name="Quiroz J."/>
            <person name="Raj R."/>
            <person name="Weissenberger G."/>
            <person name="Xin Y."/>
            <person name="Zou X."/>
            <person name="Han Y."/>
            <person name="Worley K."/>
            <person name="Muzny D."/>
            <person name="Gibbs R."/>
        </authorList>
    </citation>
    <scope>NUCLEOTIDE SEQUENCE</scope>
    <source>
        <strain evidence="6">HAZT.00-mixed</strain>
        <tissue evidence="6">Whole organism</tissue>
    </source>
</reference>
<feature type="region of interest" description="Disordered" evidence="4">
    <location>
        <begin position="1"/>
        <end position="107"/>
    </location>
</feature>
<dbReference type="GO" id="GO:0008046">
    <property type="term" value="F:axon guidance receptor activity"/>
    <property type="evidence" value="ECO:0007669"/>
    <property type="project" value="TreeGrafter"/>
</dbReference>
<evidence type="ECO:0000256" key="3">
    <source>
        <dbReference type="ARBA" id="ARBA00023319"/>
    </source>
</evidence>
<dbReference type="PROSITE" id="PS50835">
    <property type="entry name" value="IG_LIKE"/>
    <property type="match status" value="1"/>
</dbReference>
<dbReference type="GO" id="GO:0043025">
    <property type="term" value="C:neuronal cell body"/>
    <property type="evidence" value="ECO:0007669"/>
    <property type="project" value="TreeGrafter"/>
</dbReference>
<feature type="compositionally biased region" description="Gly residues" evidence="4">
    <location>
        <begin position="58"/>
        <end position="68"/>
    </location>
</feature>
<reference evidence="6" key="2">
    <citation type="journal article" date="2018" name="Environ. Sci. Technol.">
        <title>The Toxicogenome of Hyalella azteca: A Model for Sediment Ecotoxicology and Evolutionary Toxicology.</title>
        <authorList>
            <person name="Poynton H.C."/>
            <person name="Hasenbein S."/>
            <person name="Benoit J.B."/>
            <person name="Sepulveda M.S."/>
            <person name="Poelchau M.F."/>
            <person name="Hughes D.S.T."/>
            <person name="Murali S.C."/>
            <person name="Chen S."/>
            <person name="Glastad K.M."/>
            <person name="Goodisman M.A.D."/>
            <person name="Werren J.H."/>
            <person name="Vineis J.H."/>
            <person name="Bowen J.L."/>
            <person name="Friedrich M."/>
            <person name="Jones J."/>
            <person name="Robertson H.M."/>
            <person name="Feyereisen R."/>
            <person name="Mechler-Hickson A."/>
            <person name="Mathers N."/>
            <person name="Lee C.E."/>
            <person name="Colbourne J.K."/>
            <person name="Biales A."/>
            <person name="Johnston J.S."/>
            <person name="Wellborn G.A."/>
            <person name="Rosendale A.J."/>
            <person name="Cridge A.G."/>
            <person name="Munoz-Torres M.C."/>
            <person name="Bain P.A."/>
            <person name="Manny A.R."/>
            <person name="Major K.M."/>
            <person name="Lambert F.N."/>
            <person name="Vulpe C.D."/>
            <person name="Tuck P."/>
            <person name="Blalock B.J."/>
            <person name="Lin Y.Y."/>
            <person name="Smith M.E."/>
            <person name="Ochoa-Acuna H."/>
            <person name="Chen M.M."/>
            <person name="Childers C.P."/>
            <person name="Qu J."/>
            <person name="Dugan S."/>
            <person name="Lee S.L."/>
            <person name="Chao H."/>
            <person name="Dinh H."/>
            <person name="Han Y."/>
            <person name="Doddapaneni H."/>
            <person name="Worley K.C."/>
            <person name="Muzny D.M."/>
            <person name="Gibbs R.A."/>
            <person name="Richards S."/>
        </authorList>
    </citation>
    <scope>NUCLEOTIDE SEQUENCE</scope>
    <source>
        <strain evidence="6">HAZT.00-mixed</strain>
        <tissue evidence="6">Whole organism</tissue>
    </source>
</reference>
<dbReference type="EMBL" id="JQDR03005178">
    <property type="protein sequence ID" value="KAA0201671.1"/>
    <property type="molecule type" value="Genomic_DNA"/>
</dbReference>
<dbReference type="GO" id="GO:0050808">
    <property type="term" value="P:synapse organization"/>
    <property type="evidence" value="ECO:0007669"/>
    <property type="project" value="TreeGrafter"/>
</dbReference>
<dbReference type="InterPro" id="IPR013098">
    <property type="entry name" value="Ig_I-set"/>
</dbReference>
<evidence type="ECO:0000256" key="1">
    <source>
        <dbReference type="ARBA" id="ARBA00022729"/>
    </source>
</evidence>
<dbReference type="GO" id="GO:0005886">
    <property type="term" value="C:plasma membrane"/>
    <property type="evidence" value="ECO:0007669"/>
    <property type="project" value="TreeGrafter"/>
</dbReference>
<dbReference type="Gene3D" id="2.60.40.10">
    <property type="entry name" value="Immunoglobulins"/>
    <property type="match status" value="1"/>
</dbReference>
<evidence type="ECO:0000256" key="4">
    <source>
        <dbReference type="SAM" id="MobiDB-lite"/>
    </source>
</evidence>
<dbReference type="InterPro" id="IPR003598">
    <property type="entry name" value="Ig_sub2"/>
</dbReference>
<dbReference type="SMART" id="SM00408">
    <property type="entry name" value="IGc2"/>
    <property type="match status" value="1"/>
</dbReference>
<evidence type="ECO:0000256" key="2">
    <source>
        <dbReference type="ARBA" id="ARBA00023157"/>
    </source>
</evidence>
<dbReference type="SMART" id="SM00409">
    <property type="entry name" value="IG"/>
    <property type="match status" value="1"/>
</dbReference>
<protein>
    <recommendedName>
        <fullName evidence="5">Ig-like domain-containing protein</fullName>
    </recommendedName>
</protein>
<dbReference type="GO" id="GO:0030424">
    <property type="term" value="C:axon"/>
    <property type="evidence" value="ECO:0007669"/>
    <property type="project" value="TreeGrafter"/>
</dbReference>
<dbReference type="CDD" id="cd00096">
    <property type="entry name" value="Ig"/>
    <property type="match status" value="1"/>
</dbReference>
<dbReference type="InterPro" id="IPR007110">
    <property type="entry name" value="Ig-like_dom"/>
</dbReference>
<organism evidence="6">
    <name type="scientific">Hyalella azteca</name>
    <name type="common">Amphipod</name>
    <dbReference type="NCBI Taxonomy" id="294128"/>
    <lineage>
        <taxon>Eukaryota</taxon>
        <taxon>Metazoa</taxon>
        <taxon>Ecdysozoa</taxon>
        <taxon>Arthropoda</taxon>
        <taxon>Crustacea</taxon>
        <taxon>Multicrustacea</taxon>
        <taxon>Malacostraca</taxon>
        <taxon>Eumalacostraca</taxon>
        <taxon>Peracarida</taxon>
        <taxon>Amphipoda</taxon>
        <taxon>Senticaudata</taxon>
        <taxon>Talitrida</taxon>
        <taxon>Talitroidea</taxon>
        <taxon>Hyalellidae</taxon>
        <taxon>Hyalella</taxon>
    </lineage>
</organism>
<sequence>MQKNDAPLVSSSAHLPEDMDDGTDDAGAGRSGLWSKTIDRGGAGGTVGGAGGRKDKAGGGSNSAGGGSNSAEDGRSSAGGGSNSAGGGSSSAGSGRSSAGGGRSKAGGSVVWVEAGKSALLTCHVSGWPRPVVQWSREDGAPLHRTGVEQWGSGARGGEGQSKIVFRSVEESNFGRYRCTAGNSLGEAYVVITLAGESRHVYVVITLAGESRHVYVVTLAGESRHVYVVVTLAVEG</sequence>
<dbReference type="InterPro" id="IPR050958">
    <property type="entry name" value="Cell_Adh-Cytoskel_Orgn"/>
</dbReference>
<dbReference type="PANTHER" id="PTHR45080">
    <property type="entry name" value="CONTACTIN 5"/>
    <property type="match status" value="1"/>
</dbReference>
<feature type="domain" description="Ig-like" evidence="5">
    <location>
        <begin position="113"/>
        <end position="195"/>
    </location>
</feature>
<dbReference type="Proteomes" id="UP000711488">
    <property type="component" value="Unassembled WGS sequence"/>
</dbReference>
<dbReference type="SUPFAM" id="SSF48726">
    <property type="entry name" value="Immunoglobulin"/>
    <property type="match status" value="1"/>
</dbReference>
<name>A0A6A0H8X4_HYAAZ</name>
<feature type="compositionally biased region" description="Polar residues" evidence="4">
    <location>
        <begin position="1"/>
        <end position="13"/>
    </location>
</feature>
<gene>
    <name evidence="6" type="ORF">HAZT_HAZT005649</name>
</gene>
<evidence type="ECO:0000259" key="5">
    <source>
        <dbReference type="PROSITE" id="PS50835"/>
    </source>
</evidence>
<keyword evidence="1" id="KW-0732">Signal</keyword>
<keyword evidence="2" id="KW-1015">Disulfide bond</keyword>
<feature type="compositionally biased region" description="Gly residues" evidence="4">
    <location>
        <begin position="77"/>
        <end position="90"/>
    </location>
</feature>
<dbReference type="Pfam" id="PF07679">
    <property type="entry name" value="I-set"/>
    <property type="match status" value="1"/>
</dbReference>
<dbReference type="PANTHER" id="PTHR45080:SF8">
    <property type="entry name" value="IG-LIKE DOMAIN-CONTAINING PROTEIN"/>
    <property type="match status" value="1"/>
</dbReference>
<dbReference type="InterPro" id="IPR003599">
    <property type="entry name" value="Ig_sub"/>
</dbReference>